<protein>
    <submittedName>
        <fullName evidence="1">Uncharacterized protein</fullName>
    </submittedName>
</protein>
<reference evidence="1 2" key="1">
    <citation type="journal article" date="2018" name="Sci. Data">
        <title>The draft genome sequence of cork oak.</title>
        <authorList>
            <person name="Ramos A.M."/>
            <person name="Usie A."/>
            <person name="Barbosa P."/>
            <person name="Barros P.M."/>
            <person name="Capote T."/>
            <person name="Chaves I."/>
            <person name="Simoes F."/>
            <person name="Abreu I."/>
            <person name="Carrasquinho I."/>
            <person name="Faro C."/>
            <person name="Guimaraes J.B."/>
            <person name="Mendonca D."/>
            <person name="Nobrega F."/>
            <person name="Rodrigues L."/>
            <person name="Saibo N.J.M."/>
            <person name="Varela M.C."/>
            <person name="Egas C."/>
            <person name="Matos J."/>
            <person name="Miguel C.M."/>
            <person name="Oliveira M.M."/>
            <person name="Ricardo C.P."/>
            <person name="Goncalves S."/>
        </authorList>
    </citation>
    <scope>NUCLEOTIDE SEQUENCE [LARGE SCALE GENOMIC DNA]</scope>
    <source>
        <strain evidence="2">cv. HL8</strain>
    </source>
</reference>
<accession>A0AAW0JBD3</accession>
<proteinExistence type="predicted"/>
<keyword evidence="2" id="KW-1185">Reference proteome</keyword>
<dbReference type="PANTHER" id="PTHR33528">
    <property type="entry name" value="OS07G0239500 PROTEIN"/>
    <property type="match status" value="1"/>
</dbReference>
<dbReference type="Proteomes" id="UP000237347">
    <property type="component" value="Unassembled WGS sequence"/>
</dbReference>
<dbReference type="AlphaFoldDB" id="A0AAW0JBD3"/>
<comment type="caution">
    <text evidence="1">The sequence shown here is derived from an EMBL/GenBank/DDBJ whole genome shotgun (WGS) entry which is preliminary data.</text>
</comment>
<name>A0AAW0JBD3_QUESU</name>
<dbReference type="Pfam" id="PF15054">
    <property type="entry name" value="DUF4535"/>
    <property type="match status" value="1"/>
</dbReference>
<dbReference type="PANTHER" id="PTHR33528:SF14">
    <property type="entry name" value="SOLUTE CARRIER FAMILY 35 MEMBER A4"/>
    <property type="match status" value="1"/>
</dbReference>
<dbReference type="InterPro" id="IPR027854">
    <property type="entry name" value="STMP1"/>
</dbReference>
<evidence type="ECO:0000313" key="1">
    <source>
        <dbReference type="EMBL" id="KAK7823958.1"/>
    </source>
</evidence>
<dbReference type="EMBL" id="PKMF04000618">
    <property type="protein sequence ID" value="KAK7823958.1"/>
    <property type="molecule type" value="Genomic_DNA"/>
</dbReference>
<gene>
    <name evidence="1" type="ORF">CFP56_034975</name>
</gene>
<organism evidence="1 2">
    <name type="scientific">Quercus suber</name>
    <name type="common">Cork oak</name>
    <dbReference type="NCBI Taxonomy" id="58331"/>
    <lineage>
        <taxon>Eukaryota</taxon>
        <taxon>Viridiplantae</taxon>
        <taxon>Streptophyta</taxon>
        <taxon>Embryophyta</taxon>
        <taxon>Tracheophyta</taxon>
        <taxon>Spermatophyta</taxon>
        <taxon>Magnoliopsida</taxon>
        <taxon>eudicotyledons</taxon>
        <taxon>Gunneridae</taxon>
        <taxon>Pentapetalae</taxon>
        <taxon>rosids</taxon>
        <taxon>fabids</taxon>
        <taxon>Fagales</taxon>
        <taxon>Fagaceae</taxon>
        <taxon>Quercus</taxon>
    </lineage>
</organism>
<sequence>MGFIRTTFTFIVGTLWGVYMCQNYNIPDIRRFADSDLVMAKQIEETYPKPKSEDKDAYIIGQECKYPDTTTGLLNI</sequence>
<evidence type="ECO:0000313" key="2">
    <source>
        <dbReference type="Proteomes" id="UP000237347"/>
    </source>
</evidence>